<accession>T1L4Q2</accession>
<evidence type="ECO:0000259" key="15">
    <source>
        <dbReference type="PROSITE" id="PS50259"/>
    </source>
</evidence>
<dbReference type="eggNOG" id="KOG1056">
    <property type="taxonomic scope" value="Eukaryota"/>
</dbReference>
<comment type="function">
    <text evidence="11">G-protein coupled receptor for glutamate. Ligand binding causes a conformation change that triggers signaling via guanine nucleotide-binding proteins (G proteins) and modulates the activity of down-stream effectors.</text>
</comment>
<dbReference type="InterPro" id="IPR000337">
    <property type="entry name" value="GPCR_3"/>
</dbReference>
<dbReference type="AlphaFoldDB" id="T1L4Q2"/>
<keyword evidence="6" id="KW-0297">G-protein coupled receptor</keyword>
<keyword evidence="14" id="KW-0732">Signal</keyword>
<dbReference type="EMBL" id="CAEY01001160">
    <property type="status" value="NOT_ANNOTATED_CDS"/>
    <property type="molecule type" value="Genomic_DNA"/>
</dbReference>
<feature type="transmembrane region" description="Helical" evidence="13">
    <location>
        <begin position="558"/>
        <end position="577"/>
    </location>
</feature>
<keyword evidence="17" id="KW-1185">Reference proteome</keyword>
<feature type="transmembrane region" description="Helical" evidence="13">
    <location>
        <begin position="718"/>
        <end position="742"/>
    </location>
</feature>
<evidence type="ECO:0000256" key="4">
    <source>
        <dbReference type="ARBA" id="ARBA00022692"/>
    </source>
</evidence>
<dbReference type="PRINTS" id="PR00248">
    <property type="entry name" value="GPCRMGR"/>
</dbReference>
<comment type="subcellular location">
    <subcellularLocation>
        <location evidence="1">Cell membrane</location>
        <topology evidence="1">Multi-pass membrane protein</topology>
    </subcellularLocation>
</comment>
<dbReference type="InterPro" id="IPR017978">
    <property type="entry name" value="GPCR_3_C"/>
</dbReference>
<evidence type="ECO:0000256" key="11">
    <source>
        <dbReference type="ARBA" id="ARBA00054813"/>
    </source>
</evidence>
<reference evidence="16" key="2">
    <citation type="submission" date="2015-06" db="UniProtKB">
        <authorList>
            <consortium name="EnsemblMetazoa"/>
        </authorList>
    </citation>
    <scope>IDENTIFICATION</scope>
</reference>
<evidence type="ECO:0000256" key="7">
    <source>
        <dbReference type="ARBA" id="ARBA00023136"/>
    </source>
</evidence>
<dbReference type="PANTHER" id="PTHR24060">
    <property type="entry name" value="METABOTROPIC GLUTAMATE RECEPTOR"/>
    <property type="match status" value="1"/>
</dbReference>
<evidence type="ECO:0000256" key="12">
    <source>
        <dbReference type="SAM" id="MobiDB-lite"/>
    </source>
</evidence>
<feature type="signal peptide" evidence="14">
    <location>
        <begin position="1"/>
        <end position="22"/>
    </location>
</feature>
<dbReference type="EnsemblMetazoa" id="tetur40g00040.1">
    <property type="protein sequence ID" value="tetur40g00040.1"/>
    <property type="gene ID" value="tetur40g00040"/>
</dbReference>
<keyword evidence="8" id="KW-0675">Receptor</keyword>
<feature type="chain" id="PRO_5004582129" description="G-protein coupled receptors family 3 profile domain-containing protein" evidence="14">
    <location>
        <begin position="23"/>
        <end position="879"/>
    </location>
</feature>
<keyword evidence="7 13" id="KW-0472">Membrane</keyword>
<comment type="similarity">
    <text evidence="2">Belongs to the G-protein coupled receptor 3 family.</text>
</comment>
<evidence type="ECO:0000256" key="1">
    <source>
        <dbReference type="ARBA" id="ARBA00004651"/>
    </source>
</evidence>
<feature type="transmembrane region" description="Helical" evidence="13">
    <location>
        <begin position="530"/>
        <end position="552"/>
    </location>
</feature>
<evidence type="ECO:0000256" key="6">
    <source>
        <dbReference type="ARBA" id="ARBA00023040"/>
    </source>
</evidence>
<keyword evidence="5 13" id="KW-1133">Transmembrane helix</keyword>
<dbReference type="PROSITE" id="PS50259">
    <property type="entry name" value="G_PROTEIN_RECEP_F3_4"/>
    <property type="match status" value="1"/>
</dbReference>
<dbReference type="InterPro" id="IPR011500">
    <property type="entry name" value="GPCR_3_9-Cys_dom"/>
</dbReference>
<keyword evidence="3" id="KW-1003">Cell membrane</keyword>
<dbReference type="InterPro" id="IPR001828">
    <property type="entry name" value="ANF_lig-bd_rcpt"/>
</dbReference>
<dbReference type="FunFam" id="3.40.50.2300:FF:000145">
    <property type="entry name" value="Glutamate receptor, metabotropic"/>
    <property type="match status" value="1"/>
</dbReference>
<dbReference type="Gene3D" id="2.10.50.30">
    <property type="entry name" value="GPCR, family 3, nine cysteines domain"/>
    <property type="match status" value="1"/>
</dbReference>
<evidence type="ECO:0000256" key="9">
    <source>
        <dbReference type="ARBA" id="ARBA00023180"/>
    </source>
</evidence>
<dbReference type="Pfam" id="PF01094">
    <property type="entry name" value="ANF_receptor"/>
    <property type="match status" value="1"/>
</dbReference>
<dbReference type="InterPro" id="IPR028082">
    <property type="entry name" value="Peripla_BP_I"/>
</dbReference>
<dbReference type="HOGENOM" id="CLU_005389_0_0_1"/>
<dbReference type="Pfam" id="PF00003">
    <property type="entry name" value="7tm_3"/>
    <property type="match status" value="1"/>
</dbReference>
<evidence type="ECO:0000256" key="13">
    <source>
        <dbReference type="SAM" id="Phobius"/>
    </source>
</evidence>
<feature type="compositionally biased region" description="Basic and acidic residues" evidence="12">
    <location>
        <begin position="844"/>
        <end position="854"/>
    </location>
</feature>
<dbReference type="Gene3D" id="3.40.50.2300">
    <property type="match status" value="1"/>
</dbReference>
<evidence type="ECO:0000256" key="3">
    <source>
        <dbReference type="ARBA" id="ARBA00022475"/>
    </source>
</evidence>
<feature type="compositionally biased region" description="Basic and acidic residues" evidence="12">
    <location>
        <begin position="826"/>
        <end position="837"/>
    </location>
</feature>
<dbReference type="GO" id="GO:0005886">
    <property type="term" value="C:plasma membrane"/>
    <property type="evidence" value="ECO:0007669"/>
    <property type="project" value="UniProtKB-SubCell"/>
</dbReference>
<evidence type="ECO:0000256" key="10">
    <source>
        <dbReference type="ARBA" id="ARBA00023224"/>
    </source>
</evidence>
<keyword evidence="9" id="KW-0325">Glycoprotein</keyword>
<sequence>MKNEFRINCFLTFYLILQISYASTSTALSDKKRYEFFARTVPPDKYQARALVDFIEHFNWTYVSLISSEGQYGESGSSAFRTHARMRNICFAIQEKVVQSANDTEYDRIIESLKRKSTARAVVLFLRMEDAKGLLKAAKRANVTNSFTWVAADGWGKEMKVVQGVEDVALGAITVELSSTVIREFDDYLLKLNVKNNRRNPWFKEFWQETFKCDLAPRSLLTSMSSYKARETDNEYTACSPHLSLRDVTDYRQESKVQFVIDAVYAFAHAIHNAWLTLCSGKGTICPELRELDPEVFYKHYLLNVAFTEINGNNLDGSLVNFSFILNSSFLSVSCRHHHYSKSVISMRKLEINIQSRDLEGSEVRFDECGDGLGRYNIFNFQSLDSNSSTYGYVRVGQWRDNELNIKENTIIWDSFSSQEIPTSVCSEPCKVGEIKKGGDLSCCWICQECKPWEIAVNETSCVPCDVGMWPFPNKSSCFELPLKYIRWYQPYAFIPMSIAIIGIITVLYHFTIFIQHVNTPIVKASGRELCYVLLAGIASCYVMAFIILTKPTYATCLIQRLGIGVCISMIYGAILTKTNRISRIFHSARRSARRPTYISPVSQLCITGIIVFIQICLNILWCIVEVPGVRHEVSEKRDVVVLKCAVTKNSVLVSLIYGFVLVATSTYYAFKTRKIPENFNETKFIVFTMYATCIIWIAFLAIYLSTENNFEIQLTTLAMSLTLSGYVCLICLFSPKIYIILRHPDKNVRKLTMNSGTYKKGPSGSGYPQETPPPYSPGPSNSAPNRSLPPTSYGACNDQPSFSSSGGVVKNRGKGKKKRSSLTGLDDKGILIKDDSQALPLTEIKRDNGKPNGDDEDAASDEEEDEEEDAKDDSSAVL</sequence>
<dbReference type="InterPro" id="IPR000162">
    <property type="entry name" value="GPCR_3_mtglu_rcpt"/>
</dbReference>
<keyword evidence="4 13" id="KW-0812">Transmembrane</keyword>
<evidence type="ECO:0000256" key="2">
    <source>
        <dbReference type="ARBA" id="ARBA00007242"/>
    </source>
</evidence>
<name>T1L4Q2_TETUR</name>
<proteinExistence type="inferred from homology"/>
<feature type="transmembrane region" description="Helical" evidence="13">
    <location>
        <begin position="652"/>
        <end position="671"/>
    </location>
</feature>
<dbReference type="FunFam" id="2.10.50.30:FF:000001">
    <property type="entry name" value="metabotropic glutamate receptor 1"/>
    <property type="match status" value="1"/>
</dbReference>
<dbReference type="STRING" id="32264.T1L4Q2"/>
<dbReference type="PRINTS" id="PR00593">
    <property type="entry name" value="MTABOTROPICR"/>
</dbReference>
<evidence type="ECO:0000256" key="14">
    <source>
        <dbReference type="SAM" id="SignalP"/>
    </source>
</evidence>
<organism evidence="16 17">
    <name type="scientific">Tetranychus urticae</name>
    <name type="common">Two-spotted spider mite</name>
    <dbReference type="NCBI Taxonomy" id="32264"/>
    <lineage>
        <taxon>Eukaryota</taxon>
        <taxon>Metazoa</taxon>
        <taxon>Ecdysozoa</taxon>
        <taxon>Arthropoda</taxon>
        <taxon>Chelicerata</taxon>
        <taxon>Arachnida</taxon>
        <taxon>Acari</taxon>
        <taxon>Acariformes</taxon>
        <taxon>Trombidiformes</taxon>
        <taxon>Prostigmata</taxon>
        <taxon>Eleutherengona</taxon>
        <taxon>Raphignathae</taxon>
        <taxon>Tetranychoidea</taxon>
        <taxon>Tetranychidae</taxon>
        <taxon>Tetranychus</taxon>
    </lineage>
</organism>
<protein>
    <recommendedName>
        <fullName evidence="15">G-protein coupled receptors family 3 profile domain-containing protein</fullName>
    </recommendedName>
</protein>
<dbReference type="InterPro" id="IPR038550">
    <property type="entry name" value="GPCR_3_9-Cys_sf"/>
</dbReference>
<reference evidence="17" key="1">
    <citation type="submission" date="2011-08" db="EMBL/GenBank/DDBJ databases">
        <authorList>
            <person name="Rombauts S."/>
        </authorList>
    </citation>
    <scope>NUCLEOTIDE SEQUENCE</scope>
    <source>
        <strain evidence="17">London</strain>
    </source>
</reference>
<dbReference type="InterPro" id="IPR050726">
    <property type="entry name" value="mGluR"/>
</dbReference>
<evidence type="ECO:0000313" key="16">
    <source>
        <dbReference type="EnsemblMetazoa" id="tetur40g00040.1"/>
    </source>
</evidence>
<feature type="transmembrane region" description="Helical" evidence="13">
    <location>
        <begin position="598"/>
        <end position="622"/>
    </location>
</feature>
<feature type="compositionally biased region" description="Polar residues" evidence="12">
    <location>
        <begin position="779"/>
        <end position="791"/>
    </location>
</feature>
<dbReference type="SUPFAM" id="SSF53822">
    <property type="entry name" value="Periplasmic binding protein-like I"/>
    <property type="match status" value="1"/>
</dbReference>
<keyword evidence="10" id="KW-0807">Transducer</keyword>
<feature type="compositionally biased region" description="Acidic residues" evidence="12">
    <location>
        <begin position="855"/>
        <end position="872"/>
    </location>
</feature>
<evidence type="ECO:0000313" key="17">
    <source>
        <dbReference type="Proteomes" id="UP000015104"/>
    </source>
</evidence>
<dbReference type="GO" id="GO:0004930">
    <property type="term" value="F:G protein-coupled receptor activity"/>
    <property type="evidence" value="ECO:0007669"/>
    <property type="project" value="UniProtKB-KW"/>
</dbReference>
<evidence type="ECO:0000256" key="5">
    <source>
        <dbReference type="ARBA" id="ARBA00022989"/>
    </source>
</evidence>
<feature type="transmembrane region" description="Helical" evidence="13">
    <location>
        <begin position="683"/>
        <end position="706"/>
    </location>
</feature>
<feature type="compositionally biased region" description="Basic residues" evidence="12">
    <location>
        <begin position="812"/>
        <end position="821"/>
    </location>
</feature>
<feature type="region of interest" description="Disordered" evidence="12">
    <location>
        <begin position="753"/>
        <end position="879"/>
    </location>
</feature>
<evidence type="ECO:0000256" key="8">
    <source>
        <dbReference type="ARBA" id="ARBA00023170"/>
    </source>
</evidence>
<feature type="domain" description="G-protein coupled receptors family 3 profile" evidence="15">
    <location>
        <begin position="492"/>
        <end position="757"/>
    </location>
</feature>
<dbReference type="Proteomes" id="UP000015104">
    <property type="component" value="Unassembled WGS sequence"/>
</dbReference>
<feature type="transmembrane region" description="Helical" evidence="13">
    <location>
        <begin position="488"/>
        <end position="509"/>
    </location>
</feature>
<dbReference type="Pfam" id="PF07562">
    <property type="entry name" value="NCD3G"/>
    <property type="match status" value="1"/>
</dbReference>